<protein>
    <recommendedName>
        <fullName evidence="2">histidine kinase</fullName>
        <ecNumber evidence="2">2.7.13.3</ecNumber>
    </recommendedName>
</protein>
<keyword evidence="10" id="KW-1185">Reference proteome</keyword>
<dbReference type="Gene3D" id="3.30.450.20">
    <property type="entry name" value="PAS domain"/>
    <property type="match status" value="3"/>
</dbReference>
<comment type="catalytic activity">
    <reaction evidence="1">
        <text>ATP + protein L-histidine = ADP + protein N-phospho-L-histidine.</text>
        <dbReference type="EC" id="2.7.13.3"/>
    </reaction>
</comment>
<dbReference type="Gene3D" id="1.10.287.130">
    <property type="match status" value="1"/>
</dbReference>
<dbReference type="SUPFAM" id="SSF47384">
    <property type="entry name" value="Homodimeric domain of signal transducing histidine kinase"/>
    <property type="match status" value="1"/>
</dbReference>
<dbReference type="InterPro" id="IPR036097">
    <property type="entry name" value="HisK_dim/P_sf"/>
</dbReference>
<dbReference type="PANTHER" id="PTHR43304">
    <property type="entry name" value="PHYTOCHROME-LIKE PROTEIN CPH1"/>
    <property type="match status" value="1"/>
</dbReference>
<dbReference type="SMART" id="SM00387">
    <property type="entry name" value="HATPase_c"/>
    <property type="match status" value="1"/>
</dbReference>
<evidence type="ECO:0000259" key="8">
    <source>
        <dbReference type="PROSITE" id="PS50113"/>
    </source>
</evidence>
<dbReference type="Pfam" id="PF08447">
    <property type="entry name" value="PAS_3"/>
    <property type="match status" value="1"/>
</dbReference>
<evidence type="ECO:0000256" key="1">
    <source>
        <dbReference type="ARBA" id="ARBA00000085"/>
    </source>
</evidence>
<dbReference type="SMART" id="SM00091">
    <property type="entry name" value="PAS"/>
    <property type="match status" value="3"/>
</dbReference>
<dbReference type="InterPro" id="IPR013655">
    <property type="entry name" value="PAS_fold_3"/>
</dbReference>
<keyword evidence="5" id="KW-0418">Kinase</keyword>
<dbReference type="CDD" id="cd00130">
    <property type="entry name" value="PAS"/>
    <property type="match status" value="2"/>
</dbReference>
<evidence type="ECO:0000256" key="4">
    <source>
        <dbReference type="ARBA" id="ARBA00022679"/>
    </source>
</evidence>
<dbReference type="InterPro" id="IPR035965">
    <property type="entry name" value="PAS-like_dom_sf"/>
</dbReference>
<dbReference type="InterPro" id="IPR001610">
    <property type="entry name" value="PAC"/>
</dbReference>
<dbReference type="PROSITE" id="PS50112">
    <property type="entry name" value="PAS"/>
    <property type="match status" value="1"/>
</dbReference>
<dbReference type="InterPro" id="IPR004358">
    <property type="entry name" value="Sig_transdc_His_kin-like_C"/>
</dbReference>
<evidence type="ECO:0000256" key="5">
    <source>
        <dbReference type="ARBA" id="ARBA00022777"/>
    </source>
</evidence>
<dbReference type="SMART" id="SM00388">
    <property type="entry name" value="HisKA"/>
    <property type="match status" value="1"/>
</dbReference>
<evidence type="ECO:0000313" key="9">
    <source>
        <dbReference type="EMBL" id="GAA3540672.1"/>
    </source>
</evidence>
<organism evidence="9 10">
    <name type="scientific">Zobellella aerophila</name>
    <dbReference type="NCBI Taxonomy" id="870480"/>
    <lineage>
        <taxon>Bacteria</taxon>
        <taxon>Pseudomonadati</taxon>
        <taxon>Pseudomonadota</taxon>
        <taxon>Gammaproteobacteria</taxon>
        <taxon>Aeromonadales</taxon>
        <taxon>Aeromonadaceae</taxon>
        <taxon>Zobellella</taxon>
    </lineage>
</organism>
<feature type="domain" description="PAC" evidence="8">
    <location>
        <begin position="485"/>
        <end position="537"/>
    </location>
</feature>
<dbReference type="PROSITE" id="PS50109">
    <property type="entry name" value="HIS_KIN"/>
    <property type="match status" value="1"/>
</dbReference>
<dbReference type="InterPro" id="IPR052162">
    <property type="entry name" value="Sensor_kinase/Photoreceptor"/>
</dbReference>
<dbReference type="RefSeq" id="WP_344957598.1">
    <property type="nucleotide sequence ID" value="NZ_BAABCX010000002.1"/>
</dbReference>
<dbReference type="NCBIfam" id="TIGR00229">
    <property type="entry name" value="sensory_box"/>
    <property type="match status" value="1"/>
</dbReference>
<dbReference type="Pfam" id="PF02518">
    <property type="entry name" value="HATPase_c"/>
    <property type="match status" value="1"/>
</dbReference>
<evidence type="ECO:0000259" key="6">
    <source>
        <dbReference type="PROSITE" id="PS50109"/>
    </source>
</evidence>
<comment type="caution">
    <text evidence="9">The sequence shown here is derived from an EMBL/GenBank/DDBJ whole genome shotgun (WGS) entry which is preliminary data.</text>
</comment>
<dbReference type="EC" id="2.7.13.3" evidence="2"/>
<reference evidence="10" key="1">
    <citation type="journal article" date="2019" name="Int. J. Syst. Evol. Microbiol.">
        <title>The Global Catalogue of Microorganisms (GCM) 10K type strain sequencing project: providing services to taxonomists for standard genome sequencing and annotation.</title>
        <authorList>
            <consortium name="The Broad Institute Genomics Platform"/>
            <consortium name="The Broad Institute Genome Sequencing Center for Infectious Disease"/>
            <person name="Wu L."/>
            <person name="Ma J."/>
        </authorList>
    </citation>
    <scope>NUCLEOTIDE SEQUENCE [LARGE SCALE GENOMIC DNA]</scope>
    <source>
        <strain evidence="10">JCM 17110</strain>
    </source>
</reference>
<dbReference type="SMART" id="SM00086">
    <property type="entry name" value="PAC"/>
    <property type="match status" value="1"/>
</dbReference>
<keyword evidence="3" id="KW-0597">Phosphoprotein</keyword>
<gene>
    <name evidence="9" type="ORF">GCM10022394_20570</name>
</gene>
<dbReference type="InterPro" id="IPR000700">
    <property type="entry name" value="PAS-assoc_C"/>
</dbReference>
<dbReference type="InterPro" id="IPR003594">
    <property type="entry name" value="HATPase_dom"/>
</dbReference>
<dbReference type="Proteomes" id="UP001500795">
    <property type="component" value="Unassembled WGS sequence"/>
</dbReference>
<sequence>MLKSWLHRIQKETDRPATESDLIPSSQQDSLNIRLDGRGLVIQCSGQLSRELSPAPAVAGRTLGDYLLAPAPLLQETPSAWSNQCLDLCFKRKNGQPLYTRGWLTQADAGWRLTLTDITDIVGKVSFYERKAQLLTYTMRIAEAMRSSRQLPELTRELLEGLALRLRIPCIAIALEDGNDGWSLYQHYCLPGTTPHWWDEYKIGPRLSKLDYSGPVLLSLDTASNASERLWAIPYRAQNRICAWLLCAGYHAAQEAPYLNSEEWTHIGAQITAPLLHRLQEQQHDQEVARYNALQQLQNVGWWEYDPQLELFHIAPHLLRTLALPATEAVSLSRWLELLAPADRGEFRIRLTEASAGKSFSQHVRLQIDGELRWYRLDMQAQIREQAPCLVGTLLDIQDLKQQQTEAQTANTRLESLVDSAPAIIYVQHYVEGALKPVFFSASLYSVLGWLPEQVQQESMAAFVHPDDRDTFYQCTHTLLTEGVASCRYRIRDKQHDYHWMLDEARLLRDQWGQPIEVVGLCIDITDATIATERLRDSEERYRVLVEDSPAMICRYRPDLTLTFANALLTRYLRVTQEQTQGVSLALYLSAEQLSAFRERLSTLTPLNPIANAEICLHLPDREPLWVVWAERGIFDDKGILCEVQAVGRDNSEVYKARLQLYQSTKMAMIGEMATTLAHEMNQPLNVMRIALVNLLRRMETQACSPEYIKNKLERIESQIVRASRIIEHMRIFGRRSALEKYPFDPQKAIEGALSLTRDTLEQSGIELTIKVVPLPQVCGHLDQLEQVLINLLVNARDALLQYKSQQPTLNPQVIISANCHDHSVQLQVEDNGGGIAPHQLPEIFEPFFTTKPAGQGTGLGLSVSHGIIQQMQGTLSVENTGKGALFTIVIPAEPQPTTTMLAKT</sequence>
<evidence type="ECO:0000256" key="3">
    <source>
        <dbReference type="ARBA" id="ARBA00022553"/>
    </source>
</evidence>
<dbReference type="InterPro" id="IPR036890">
    <property type="entry name" value="HATPase_C_sf"/>
</dbReference>
<dbReference type="CDD" id="cd00082">
    <property type="entry name" value="HisKA"/>
    <property type="match status" value="1"/>
</dbReference>
<accession>A0ABP6VSE7</accession>
<name>A0ABP6VSE7_9GAMM</name>
<dbReference type="EMBL" id="BAABCX010000002">
    <property type="protein sequence ID" value="GAA3540672.1"/>
    <property type="molecule type" value="Genomic_DNA"/>
</dbReference>
<feature type="domain" description="PAS" evidence="7">
    <location>
        <begin position="410"/>
        <end position="483"/>
    </location>
</feature>
<feature type="domain" description="Histidine kinase" evidence="6">
    <location>
        <begin position="676"/>
        <end position="895"/>
    </location>
</feature>
<evidence type="ECO:0000256" key="2">
    <source>
        <dbReference type="ARBA" id="ARBA00012438"/>
    </source>
</evidence>
<dbReference type="InterPro" id="IPR003661">
    <property type="entry name" value="HisK_dim/P_dom"/>
</dbReference>
<dbReference type="Gene3D" id="3.30.565.10">
    <property type="entry name" value="Histidine kinase-like ATPase, C-terminal domain"/>
    <property type="match status" value="1"/>
</dbReference>
<proteinExistence type="predicted"/>
<dbReference type="Pfam" id="PF00512">
    <property type="entry name" value="HisKA"/>
    <property type="match status" value="1"/>
</dbReference>
<dbReference type="PRINTS" id="PR00344">
    <property type="entry name" value="BCTRLSENSOR"/>
</dbReference>
<dbReference type="SUPFAM" id="SSF55785">
    <property type="entry name" value="PYP-like sensor domain (PAS domain)"/>
    <property type="match status" value="3"/>
</dbReference>
<evidence type="ECO:0000313" key="10">
    <source>
        <dbReference type="Proteomes" id="UP001500795"/>
    </source>
</evidence>
<dbReference type="InterPro" id="IPR005467">
    <property type="entry name" value="His_kinase_dom"/>
</dbReference>
<dbReference type="PROSITE" id="PS50113">
    <property type="entry name" value="PAC"/>
    <property type="match status" value="1"/>
</dbReference>
<dbReference type="InterPro" id="IPR000014">
    <property type="entry name" value="PAS"/>
</dbReference>
<dbReference type="PANTHER" id="PTHR43304:SF1">
    <property type="entry name" value="PAC DOMAIN-CONTAINING PROTEIN"/>
    <property type="match status" value="1"/>
</dbReference>
<keyword evidence="4" id="KW-0808">Transferase</keyword>
<dbReference type="SUPFAM" id="SSF55874">
    <property type="entry name" value="ATPase domain of HSP90 chaperone/DNA topoisomerase II/histidine kinase"/>
    <property type="match status" value="1"/>
</dbReference>
<evidence type="ECO:0000259" key="7">
    <source>
        <dbReference type="PROSITE" id="PS50112"/>
    </source>
</evidence>